<dbReference type="InterPro" id="IPR027417">
    <property type="entry name" value="P-loop_NTPase"/>
</dbReference>
<sequence length="64" mass="6748">MPQQIELRNIALQAAQPLVHGVSLTLQRGRVLALVGGSGSGKSLTCAATLAFCPLAFARRRGKF</sequence>
<keyword evidence="2" id="KW-0547">Nucleotide-binding</keyword>
<dbReference type="SUPFAM" id="SSF52540">
    <property type="entry name" value="P-loop containing nucleoside triphosphate hydrolases"/>
    <property type="match status" value="1"/>
</dbReference>
<keyword evidence="2" id="KW-0378">Hydrolase</keyword>
<dbReference type="Proteomes" id="UP000254405">
    <property type="component" value="Unassembled WGS sequence"/>
</dbReference>
<evidence type="ECO:0000313" key="2">
    <source>
        <dbReference type="EMBL" id="STI79369.1"/>
    </source>
</evidence>
<organism evidence="2 3">
    <name type="scientific">Escherichia coli</name>
    <dbReference type="NCBI Taxonomy" id="562"/>
    <lineage>
        <taxon>Bacteria</taxon>
        <taxon>Pseudomonadati</taxon>
        <taxon>Pseudomonadota</taxon>
        <taxon>Gammaproteobacteria</taxon>
        <taxon>Enterobacterales</taxon>
        <taxon>Enterobacteriaceae</taxon>
        <taxon>Escherichia</taxon>
    </lineage>
</organism>
<protein>
    <submittedName>
        <fullName evidence="2">Nickel ABC transporter, ATP-binding protein</fullName>
        <ecNumber evidence="2">3.6.3.24</ecNumber>
    </submittedName>
</protein>
<dbReference type="EMBL" id="UGCO01000001">
    <property type="protein sequence ID" value="STI79369.1"/>
    <property type="molecule type" value="Genomic_DNA"/>
</dbReference>
<dbReference type="Gene3D" id="3.40.50.300">
    <property type="entry name" value="P-loop containing nucleotide triphosphate hydrolases"/>
    <property type="match status" value="1"/>
</dbReference>
<dbReference type="GO" id="GO:0005524">
    <property type="term" value="F:ATP binding"/>
    <property type="evidence" value="ECO:0007669"/>
    <property type="project" value="UniProtKB-KW"/>
</dbReference>
<feature type="domain" description="ABC transporter" evidence="1">
    <location>
        <begin position="20"/>
        <end position="48"/>
    </location>
</feature>
<reference evidence="2 3" key="1">
    <citation type="submission" date="2018-06" db="EMBL/GenBank/DDBJ databases">
        <authorList>
            <consortium name="Pathogen Informatics"/>
            <person name="Doyle S."/>
        </authorList>
    </citation>
    <scope>NUCLEOTIDE SEQUENCE [LARGE SCALE GENOMIC DNA]</scope>
    <source>
        <strain evidence="2 3">NCTC8985</strain>
    </source>
</reference>
<dbReference type="AlphaFoldDB" id="A0A376TS80"/>
<evidence type="ECO:0000259" key="1">
    <source>
        <dbReference type="Pfam" id="PF00005"/>
    </source>
</evidence>
<dbReference type="GO" id="GO:0016887">
    <property type="term" value="F:ATP hydrolysis activity"/>
    <property type="evidence" value="ECO:0007669"/>
    <property type="project" value="InterPro"/>
</dbReference>
<proteinExistence type="predicted"/>
<dbReference type="Pfam" id="PF00005">
    <property type="entry name" value="ABC_tran"/>
    <property type="match status" value="1"/>
</dbReference>
<dbReference type="EC" id="3.6.3.24" evidence="2"/>
<accession>A0A376TS80</accession>
<evidence type="ECO:0000313" key="3">
    <source>
        <dbReference type="Proteomes" id="UP000254405"/>
    </source>
</evidence>
<keyword evidence="2" id="KW-0067">ATP-binding</keyword>
<name>A0A376TS80_ECOLX</name>
<gene>
    <name evidence="2" type="primary">nikD_2</name>
    <name evidence="2" type="ORF">NCTC8985_04758</name>
</gene>
<dbReference type="InterPro" id="IPR003439">
    <property type="entry name" value="ABC_transporter-like_ATP-bd"/>
</dbReference>